<dbReference type="Proteomes" id="UP000243217">
    <property type="component" value="Unassembled WGS sequence"/>
</dbReference>
<evidence type="ECO:0000313" key="4">
    <source>
        <dbReference type="Proteomes" id="UP000243217"/>
    </source>
</evidence>
<accession>A0A1W0A6F2</accession>
<feature type="domain" description="ELMO" evidence="2">
    <location>
        <begin position="944"/>
        <end position="1089"/>
    </location>
</feature>
<feature type="region of interest" description="Disordered" evidence="1">
    <location>
        <begin position="58"/>
        <end position="94"/>
    </location>
</feature>
<feature type="region of interest" description="Disordered" evidence="1">
    <location>
        <begin position="1"/>
        <end position="45"/>
    </location>
</feature>
<feature type="compositionally biased region" description="Polar residues" evidence="1">
    <location>
        <begin position="544"/>
        <end position="554"/>
    </location>
</feature>
<feature type="region of interest" description="Disordered" evidence="1">
    <location>
        <begin position="391"/>
        <end position="413"/>
    </location>
</feature>
<gene>
    <name evidence="3" type="ORF">THRCLA_02051</name>
</gene>
<keyword evidence="4" id="KW-1185">Reference proteome</keyword>
<dbReference type="OrthoDB" id="266227at2759"/>
<organism evidence="3 4">
    <name type="scientific">Thraustotheca clavata</name>
    <dbReference type="NCBI Taxonomy" id="74557"/>
    <lineage>
        <taxon>Eukaryota</taxon>
        <taxon>Sar</taxon>
        <taxon>Stramenopiles</taxon>
        <taxon>Oomycota</taxon>
        <taxon>Saprolegniomycetes</taxon>
        <taxon>Saprolegniales</taxon>
        <taxon>Achlyaceae</taxon>
        <taxon>Thraustotheca</taxon>
    </lineage>
</organism>
<dbReference type="InterPro" id="IPR006816">
    <property type="entry name" value="ELMO_dom"/>
</dbReference>
<feature type="region of interest" description="Disordered" evidence="1">
    <location>
        <begin position="457"/>
        <end position="504"/>
    </location>
</feature>
<feature type="region of interest" description="Disordered" evidence="1">
    <location>
        <begin position="132"/>
        <end position="160"/>
    </location>
</feature>
<dbReference type="PROSITE" id="PS51335">
    <property type="entry name" value="ELMO"/>
    <property type="match status" value="1"/>
</dbReference>
<feature type="compositionally biased region" description="Basic residues" evidence="1">
    <location>
        <begin position="7"/>
        <end position="18"/>
    </location>
</feature>
<sequence>MEVNVRGKGKGKNRRGKKAAGNDDVIRPPEPIEDSEAPVRSSDDGTYFDTIQHELNDGVKDEEDEAEWADSHEEIITTNEDTSVDDGTGDAQDGESWVAVTSDVQEDELAEVENEAASEEVVEEAQDTIVSSDTIEDLIDENEPKLPADDSVTPFETNMEDGGEDIAAEKAVNEENDAVQEDLNEDIVKEMNIDQGDLNQGDELIEASLKSRDADIQDIDEAHTNDEPLESTVDELAQDVTTTDNIDQEEFLQELEDKQVQEISTDDVSDQHDDTNLESDVVATFDGEIDEIHELEAAYTNDQEVDKIQELDVDGDIDQYGDKVLELDGTGENGDAVKKIDTNDDMDQEADRVEEINTEETITDEEEPLKQEIENEITQDAENESCVNDTLEPADEFDSSTSIEITEDTDIDFDEPNVEAINGEVNDAVNDSIINNAHEQIDELNSSEDPNVEITEITPNDFDEPNAINSDALNSSVKETDTYQDDEPTDSIDIPQDGHEENDIANATEVVVDVCSVEPIERSENFDAPISDMPTLESVDESIENTATNTNTPSKDIPPSNDSNEMELPQSADKETEVISSFEGVLNPDHDSDSESEDEDHVEVPKPLNLRRSVREEDEIEVNTEVAQTLAKSKPTEVDPLVAAMTAAVQETIAQEPPFQEFSSFDDPDNIAPVKPGPVDTFGITYEKMRVPTKTATLSAGEGFDEPDIPLFSAKNTNDDSEDFDIVELRESPVDIEKARRDIQEKQEQSHRALLQQMSQATIAERQLNSSSIKPPMQPEDTTIVDGATVLAEMHDMYRRGLGDQEVAQSNTQEPIAPMDVNVITEEDEDMAEDEDIREQHLLAAEKEKQRVQEGEWNNLQVFHTSGKSTTEFKIITWNEAYQHFANASYCLTYREAIVVADDTARQGCFSCFRSPTLNFPTATTQREVVFCIAMCSFNPQIPEHYRILQTVYQKVTHCRTECPLTGVHWEVLGFQGSDPATDLRGAGMLSLLQVLYILSKFHFASKHEQHHFPMMCVLINMTLHTMLALRSGALIPICNRHKDVAAAMNQLYVSMVVKLLSEWQTKACSDAVFPMVMKDVLDYGKSNPLRLIAEMERAIHTFNGLSPRSSYEEMDGEVVDFTNMNND</sequence>
<protein>
    <submittedName>
        <fullName evidence="3">ELMO domain-containing protein 3</fullName>
    </submittedName>
</protein>
<feature type="region of interest" description="Disordered" evidence="1">
    <location>
        <begin position="325"/>
        <end position="350"/>
    </location>
</feature>
<evidence type="ECO:0000313" key="3">
    <source>
        <dbReference type="EMBL" id="OQS05874.1"/>
    </source>
</evidence>
<reference evidence="3 4" key="1">
    <citation type="journal article" date="2014" name="Genome Biol. Evol.">
        <title>The secreted proteins of Achlya hypogyna and Thraustotheca clavata identify the ancestral oomycete secretome and reveal gene acquisitions by horizontal gene transfer.</title>
        <authorList>
            <person name="Misner I."/>
            <person name="Blouin N."/>
            <person name="Leonard G."/>
            <person name="Richards T.A."/>
            <person name="Lane C.E."/>
        </authorList>
    </citation>
    <scope>NUCLEOTIDE SEQUENCE [LARGE SCALE GENOMIC DNA]</scope>
    <source>
        <strain evidence="3 4">ATCC 34112</strain>
    </source>
</reference>
<dbReference type="InterPro" id="IPR050868">
    <property type="entry name" value="ELMO_domain-containing"/>
</dbReference>
<name>A0A1W0A6F2_9STRA</name>
<proteinExistence type="predicted"/>
<feature type="compositionally biased region" description="Polar residues" evidence="1">
    <location>
        <begin position="467"/>
        <end position="477"/>
    </location>
</feature>
<dbReference type="Pfam" id="PF04727">
    <property type="entry name" value="ELMO_CED12"/>
    <property type="match status" value="1"/>
</dbReference>
<dbReference type="PANTHER" id="PTHR12771:SF2">
    <property type="entry name" value="ELMO DOMAIN-CONTAINING PROTEIN 3"/>
    <property type="match status" value="1"/>
</dbReference>
<comment type="caution">
    <text evidence="3">The sequence shown here is derived from an EMBL/GenBank/DDBJ whole genome shotgun (WGS) entry which is preliminary data.</text>
</comment>
<feature type="region of interest" description="Disordered" evidence="1">
    <location>
        <begin position="523"/>
        <end position="619"/>
    </location>
</feature>
<evidence type="ECO:0000256" key="1">
    <source>
        <dbReference type="SAM" id="MobiDB-lite"/>
    </source>
</evidence>
<dbReference type="PANTHER" id="PTHR12771">
    <property type="entry name" value="ENGULFMENT AND CELL MOTILITY"/>
    <property type="match status" value="1"/>
</dbReference>
<dbReference type="EMBL" id="JNBS01000408">
    <property type="protein sequence ID" value="OQS05874.1"/>
    <property type="molecule type" value="Genomic_DNA"/>
</dbReference>
<dbReference type="AlphaFoldDB" id="A0A1W0A6F2"/>
<evidence type="ECO:0000259" key="2">
    <source>
        <dbReference type="PROSITE" id="PS51335"/>
    </source>
</evidence>